<feature type="binding site" evidence="7">
    <location>
        <position position="19"/>
    </location>
    <ligand>
        <name>3-phosphoshikimate</name>
        <dbReference type="ChEBI" id="CHEBI:145989"/>
    </ligand>
</feature>
<feature type="binding site" evidence="7">
    <location>
        <position position="92"/>
    </location>
    <ligand>
        <name>phosphoenolpyruvate</name>
        <dbReference type="ChEBI" id="CHEBI:58702"/>
    </ligand>
</feature>
<comment type="similarity">
    <text evidence="2 7">Belongs to the EPSP synthase family.</text>
</comment>
<dbReference type="HAMAP" id="MF_00210">
    <property type="entry name" value="EPSP_synth"/>
    <property type="match status" value="1"/>
</dbReference>
<evidence type="ECO:0000313" key="10">
    <source>
        <dbReference type="Proteomes" id="UP001215503"/>
    </source>
</evidence>
<feature type="binding site" evidence="7">
    <location>
        <position position="20"/>
    </location>
    <ligand>
        <name>3-phosphoshikimate</name>
        <dbReference type="ChEBI" id="CHEBI:145989"/>
    </ligand>
</feature>
<sequence length="435" mass="45305">MTALPSDGLKGSLKVPGDKSISHRALMFGALAVGETKIEGLLEGEDVLRTAAAMRALGAEVIHEGPGCWRVFGRGIGGLGEPDDILDFGNAGTGARLALGLLAGQPITAFLTGDASLRRRPMGRVMEPLERMGVRFVSREGGCLPLAVTGPETLLPIEYRLPVPSAQVKSAVLLAGLAAPGETVVIEPEATRDHSERLLQHFGANVAVTDGEDGRRLVLTGQPELQAAPVMVPADPSSAAFPAVAALLLPGSDLRLQGVCLNPLRDGVFRTLLEMGADIAEENRRVEAGEPVADLRIKSSSLQGIEVPAERAPSMIDEYPILAMAAACAKGRTVMRGLAELRVKESDRLSGVARGLAACGVVVEEGEDSLIVEGCGGRPRGGATIAAELDHRIAMSFLVLGLASEQPVTIDDAAPIATSFPGFTELMCGLGAHFS</sequence>
<name>A0ABT5YJV6_9PROT</name>
<feature type="active site" description="Proton acceptor" evidence="7">
    <location>
        <position position="317"/>
    </location>
</feature>
<dbReference type="PIRSF" id="PIRSF000505">
    <property type="entry name" value="EPSPS"/>
    <property type="match status" value="1"/>
</dbReference>
<dbReference type="PANTHER" id="PTHR21090">
    <property type="entry name" value="AROM/DEHYDROQUINATE SYNTHASE"/>
    <property type="match status" value="1"/>
</dbReference>
<feature type="binding site" evidence="7">
    <location>
        <position position="19"/>
    </location>
    <ligand>
        <name>phosphoenolpyruvate</name>
        <dbReference type="ChEBI" id="CHEBI:58702"/>
    </ligand>
</feature>
<keyword evidence="10" id="KW-1185">Reference proteome</keyword>
<dbReference type="InterPro" id="IPR023193">
    <property type="entry name" value="EPSP_synthase_CS"/>
</dbReference>
<dbReference type="GO" id="GO:0003866">
    <property type="term" value="F:3-phosphoshikimate 1-carboxyvinyltransferase activity"/>
    <property type="evidence" value="ECO:0007669"/>
    <property type="project" value="UniProtKB-EC"/>
</dbReference>
<comment type="caution">
    <text evidence="9">The sequence shown here is derived from an EMBL/GenBank/DDBJ whole genome shotgun (WGS) entry which is preliminary data.</text>
</comment>
<dbReference type="Gene3D" id="3.65.10.10">
    <property type="entry name" value="Enolpyruvate transferase domain"/>
    <property type="match status" value="2"/>
</dbReference>
<feature type="binding site" evidence="7">
    <location>
        <position position="392"/>
    </location>
    <ligand>
        <name>phosphoenolpyruvate</name>
        <dbReference type="ChEBI" id="CHEBI:58702"/>
    </ligand>
</feature>
<feature type="binding site" evidence="7">
    <location>
        <position position="348"/>
    </location>
    <ligand>
        <name>phosphoenolpyruvate</name>
        <dbReference type="ChEBI" id="CHEBI:58702"/>
    </ligand>
</feature>
<dbReference type="Pfam" id="PF00275">
    <property type="entry name" value="EPSP_synthase"/>
    <property type="match status" value="1"/>
</dbReference>
<comment type="caution">
    <text evidence="7">Lacks conserved residue(s) required for the propagation of feature annotation.</text>
</comment>
<organism evidence="9 10">
    <name type="scientific">Aquibaculum arenosum</name>
    <dbReference type="NCBI Taxonomy" id="3032591"/>
    <lineage>
        <taxon>Bacteria</taxon>
        <taxon>Pseudomonadati</taxon>
        <taxon>Pseudomonadota</taxon>
        <taxon>Alphaproteobacteria</taxon>
        <taxon>Rhodospirillales</taxon>
        <taxon>Rhodovibrionaceae</taxon>
        <taxon>Aquibaculum</taxon>
    </lineage>
</organism>
<dbReference type="InterPro" id="IPR006264">
    <property type="entry name" value="EPSP_synthase"/>
</dbReference>
<evidence type="ECO:0000256" key="6">
    <source>
        <dbReference type="ARBA" id="ARBA00044633"/>
    </source>
</evidence>
<dbReference type="PANTHER" id="PTHR21090:SF5">
    <property type="entry name" value="PENTAFUNCTIONAL AROM POLYPEPTIDE"/>
    <property type="match status" value="1"/>
</dbReference>
<feature type="binding site" evidence="7">
    <location>
        <position position="344"/>
    </location>
    <ligand>
        <name>3-phosphoshikimate</name>
        <dbReference type="ChEBI" id="CHEBI:145989"/>
    </ligand>
</feature>
<accession>A0ABT5YJV6</accession>
<comment type="catalytic activity">
    <reaction evidence="6">
        <text>3-phosphoshikimate + phosphoenolpyruvate = 5-O-(1-carboxyvinyl)-3-phosphoshikimate + phosphate</text>
        <dbReference type="Rhea" id="RHEA:21256"/>
        <dbReference type="ChEBI" id="CHEBI:43474"/>
        <dbReference type="ChEBI" id="CHEBI:57701"/>
        <dbReference type="ChEBI" id="CHEBI:58702"/>
        <dbReference type="ChEBI" id="CHEBI:145989"/>
        <dbReference type="EC" id="2.5.1.19"/>
    </reaction>
    <physiologicalReaction direction="left-to-right" evidence="6">
        <dbReference type="Rhea" id="RHEA:21257"/>
    </physiologicalReaction>
</comment>
<dbReference type="Proteomes" id="UP001215503">
    <property type="component" value="Unassembled WGS sequence"/>
</dbReference>
<feature type="binding site" evidence="7">
    <location>
        <position position="165"/>
    </location>
    <ligand>
        <name>3-phosphoshikimate</name>
        <dbReference type="ChEBI" id="CHEBI:145989"/>
    </ligand>
</feature>
<dbReference type="RefSeq" id="WP_275820679.1">
    <property type="nucleotide sequence ID" value="NZ_JARHUD010000002.1"/>
</dbReference>
<feature type="binding site" evidence="7">
    <location>
        <position position="317"/>
    </location>
    <ligand>
        <name>3-phosphoshikimate</name>
        <dbReference type="ChEBI" id="CHEBI:145989"/>
    </ligand>
</feature>
<evidence type="ECO:0000259" key="8">
    <source>
        <dbReference type="Pfam" id="PF00275"/>
    </source>
</evidence>
<evidence type="ECO:0000256" key="3">
    <source>
        <dbReference type="ARBA" id="ARBA00022605"/>
    </source>
</evidence>
<evidence type="ECO:0000256" key="5">
    <source>
        <dbReference type="ARBA" id="ARBA00023141"/>
    </source>
</evidence>
<feature type="binding site" evidence="7">
    <location>
        <position position="24"/>
    </location>
    <ligand>
        <name>3-phosphoshikimate</name>
        <dbReference type="ChEBI" id="CHEBI:145989"/>
    </ligand>
</feature>
<dbReference type="EMBL" id="JARHUD010000002">
    <property type="protein sequence ID" value="MDF2095222.1"/>
    <property type="molecule type" value="Genomic_DNA"/>
</dbReference>
<feature type="domain" description="Enolpyruvate transferase" evidence="8">
    <location>
        <begin position="7"/>
        <end position="425"/>
    </location>
</feature>
<dbReference type="InterPro" id="IPR001986">
    <property type="entry name" value="Enolpyruvate_Tfrase_dom"/>
</dbReference>
<proteinExistence type="inferred from homology"/>
<evidence type="ECO:0000256" key="7">
    <source>
        <dbReference type="HAMAP-Rule" id="MF_00210"/>
    </source>
</evidence>
<feature type="binding site" evidence="7">
    <location>
        <position position="120"/>
    </location>
    <ligand>
        <name>phosphoenolpyruvate</name>
        <dbReference type="ChEBI" id="CHEBI:58702"/>
    </ligand>
</feature>
<comment type="pathway">
    <text evidence="1 7">Metabolic intermediate biosynthesis; chorismate biosynthesis; chorismate from D-erythrose 4-phosphate and phosphoenolpyruvate: step 6/7.</text>
</comment>
<keyword evidence="4 7" id="KW-0808">Transferase</keyword>
<dbReference type="PROSITE" id="PS00104">
    <property type="entry name" value="EPSP_SYNTHASE_1"/>
    <property type="match status" value="1"/>
</dbReference>
<keyword evidence="5 7" id="KW-0057">Aromatic amino acid biosynthesis</keyword>
<dbReference type="CDD" id="cd01556">
    <property type="entry name" value="EPSP_synthase"/>
    <property type="match status" value="1"/>
</dbReference>
<feature type="binding site" evidence="7">
    <location>
        <position position="167"/>
    </location>
    <ligand>
        <name>3-phosphoshikimate</name>
        <dbReference type="ChEBI" id="CHEBI:145989"/>
    </ligand>
</feature>
<dbReference type="EC" id="2.5.1.19" evidence="7"/>
<feature type="binding site" evidence="7">
    <location>
        <position position="167"/>
    </location>
    <ligand>
        <name>phosphoenolpyruvate</name>
        <dbReference type="ChEBI" id="CHEBI:58702"/>
    </ligand>
</feature>
<dbReference type="InterPro" id="IPR036968">
    <property type="entry name" value="Enolpyruvate_Tfrase_sf"/>
</dbReference>
<keyword evidence="7" id="KW-0963">Cytoplasm</keyword>
<gene>
    <name evidence="7 9" type="primary">aroA</name>
    <name evidence="9" type="ORF">P2G67_04450</name>
</gene>
<evidence type="ECO:0000256" key="4">
    <source>
        <dbReference type="ARBA" id="ARBA00022679"/>
    </source>
</evidence>
<keyword evidence="3 7" id="KW-0028">Amino-acid biosynthesis</keyword>
<dbReference type="NCBIfam" id="TIGR01356">
    <property type="entry name" value="aroA"/>
    <property type="match status" value="1"/>
</dbReference>
<dbReference type="SUPFAM" id="SSF55205">
    <property type="entry name" value="EPT/RTPC-like"/>
    <property type="match status" value="1"/>
</dbReference>
<evidence type="ECO:0000256" key="2">
    <source>
        <dbReference type="ARBA" id="ARBA00009948"/>
    </source>
</evidence>
<evidence type="ECO:0000313" key="9">
    <source>
        <dbReference type="EMBL" id="MDF2095222.1"/>
    </source>
</evidence>
<comment type="subcellular location">
    <subcellularLocation>
        <location evidence="7">Cytoplasm</location>
    </subcellularLocation>
</comment>
<reference evidence="9 10" key="1">
    <citation type="submission" date="2023-03" db="EMBL/GenBank/DDBJ databases">
        <title>Fodinicurvata sp. CAU 1616 isolated from sea sendiment.</title>
        <authorList>
            <person name="Kim W."/>
        </authorList>
    </citation>
    <scope>NUCLEOTIDE SEQUENCE [LARGE SCALE GENOMIC DNA]</scope>
    <source>
        <strain evidence="9 10">CAU 1616</strain>
    </source>
</reference>
<comment type="subunit">
    <text evidence="7">Monomer.</text>
</comment>
<dbReference type="InterPro" id="IPR013792">
    <property type="entry name" value="RNA3'P_cycl/enolpyr_Trfase_a/b"/>
</dbReference>
<protein>
    <recommendedName>
        <fullName evidence="7">3-phosphoshikimate 1-carboxyvinyltransferase</fullName>
        <ecNumber evidence="7">2.5.1.19</ecNumber>
    </recommendedName>
    <alternativeName>
        <fullName evidence="7">5-enolpyruvylshikimate-3-phosphate synthase</fullName>
        <shortName evidence="7">EPSP synthase</shortName>
        <shortName evidence="7">EPSPS</shortName>
    </alternativeName>
</protein>
<comment type="function">
    <text evidence="7">Catalyzes the transfer of the enolpyruvyl moiety of phosphoenolpyruvate (PEP) to the 5-hydroxyl of shikimate-3-phosphate (S3P) to produce enolpyruvyl shikimate-3-phosphate and inorganic phosphate.</text>
</comment>
<evidence type="ECO:0000256" key="1">
    <source>
        <dbReference type="ARBA" id="ARBA00004811"/>
    </source>
</evidence>
<dbReference type="PROSITE" id="PS00885">
    <property type="entry name" value="EPSP_SYNTHASE_2"/>
    <property type="match status" value="1"/>
</dbReference>